<gene>
    <name evidence="2" type="ORF">PN36_04685</name>
</gene>
<evidence type="ECO:0000313" key="2">
    <source>
        <dbReference type="EMBL" id="KHD08920.1"/>
    </source>
</evidence>
<accession>A0A0A6PHT0</accession>
<dbReference type="InterPro" id="IPR041519">
    <property type="entry name" value="HEPN_RiboL-PSP"/>
</dbReference>
<sequence length="350" mass="39938">MKNSLETFITGLADLQNHIHGLEIESRLLLAPVDENTSPLLVQLQGLASRLIGQRQIFNYNSVIISLYGFLEPFIESLISKYLNFINTIVPNYEELPEPIKKNHIELSFGLINRIQQARYSGTMTVAQVVSNIHACLNNPNHYQLNDEAFTYHTANFRADVIMETFARIGVENVSMRLKKCPTFTQYLTSLDENRDVEMMSLEEAFFYLNDLVERRNEVAHGARTELLPNDMLLSYLNFFKAYGQALYEVVQSETLSYETKYRGIPLGKPLKVWQKGTVVCLSVKNISIKVGDFLIAKISTLPYLKGEIQEIQINKISYNKSQATATEIIVCLKVTFKATKNQSFFLIPQ</sequence>
<dbReference type="EMBL" id="JSZA02000013">
    <property type="protein sequence ID" value="KHD08920.1"/>
    <property type="molecule type" value="Genomic_DNA"/>
</dbReference>
<dbReference type="Pfam" id="PF18735">
    <property type="entry name" value="HEPN_RiboL-PSP"/>
    <property type="match status" value="1"/>
</dbReference>
<dbReference type="AlphaFoldDB" id="A0A0A6PHT0"/>
<evidence type="ECO:0000313" key="3">
    <source>
        <dbReference type="Proteomes" id="UP000030428"/>
    </source>
</evidence>
<name>A0A0A6PHT0_9GAMM</name>
<evidence type="ECO:0000259" key="1">
    <source>
        <dbReference type="Pfam" id="PF18735"/>
    </source>
</evidence>
<keyword evidence="3" id="KW-1185">Reference proteome</keyword>
<protein>
    <recommendedName>
        <fullName evidence="1">RiboL-PSP-HEPN domain-containing protein</fullName>
    </recommendedName>
</protein>
<proteinExistence type="predicted"/>
<organism evidence="2 3">
    <name type="scientific">Candidatus Thiomargarita nelsonii</name>
    <dbReference type="NCBI Taxonomy" id="1003181"/>
    <lineage>
        <taxon>Bacteria</taxon>
        <taxon>Pseudomonadati</taxon>
        <taxon>Pseudomonadota</taxon>
        <taxon>Gammaproteobacteria</taxon>
        <taxon>Thiotrichales</taxon>
        <taxon>Thiotrichaceae</taxon>
        <taxon>Thiomargarita</taxon>
    </lineage>
</organism>
<dbReference type="Proteomes" id="UP000030428">
    <property type="component" value="Unassembled WGS sequence"/>
</dbReference>
<comment type="caution">
    <text evidence="2">The sequence shown here is derived from an EMBL/GenBank/DDBJ whole genome shotgun (WGS) entry which is preliminary data.</text>
</comment>
<feature type="domain" description="RiboL-PSP-HEPN" evidence="1">
    <location>
        <begin position="54"/>
        <end position="251"/>
    </location>
</feature>
<reference evidence="2 3" key="1">
    <citation type="journal article" date="2016" name="Front. Microbiol.">
        <title>Single-Cell (Meta-)Genomics of a Dimorphic Candidatus Thiomargarita nelsonii Reveals Genomic Plasticity.</title>
        <authorList>
            <person name="Flood B.E."/>
            <person name="Fliss P."/>
            <person name="Jones D.S."/>
            <person name="Dick G.J."/>
            <person name="Jain S."/>
            <person name="Kaster A.K."/>
            <person name="Winkel M."/>
            <person name="Mussmann M."/>
            <person name="Bailey J."/>
        </authorList>
    </citation>
    <scope>NUCLEOTIDE SEQUENCE [LARGE SCALE GENOMIC DNA]</scope>
    <source>
        <strain evidence="2">Hydrate Ridge</strain>
    </source>
</reference>